<evidence type="ECO:0000313" key="1">
    <source>
        <dbReference type="EMBL" id="EMM96821.1"/>
    </source>
</evidence>
<evidence type="ECO:0000313" key="2">
    <source>
        <dbReference type="Proteomes" id="UP000012089"/>
    </source>
</evidence>
<dbReference type="EMBL" id="AFMF02000021">
    <property type="protein sequence ID" value="EMM96821.1"/>
    <property type="molecule type" value="Genomic_DNA"/>
</dbReference>
<sequence>MTLYYIKISMIQNLERDIFFENFIEMDFYTLLVVSKFKTN</sequence>
<proteinExistence type="predicted"/>
<protein>
    <submittedName>
        <fullName evidence="1">Uncharacterized protein</fullName>
    </submittedName>
</protein>
<gene>
    <name evidence="1" type="ORF">LEP1GSC158_5055</name>
</gene>
<dbReference type="Proteomes" id="UP000012089">
    <property type="component" value="Unassembled WGS sequence"/>
</dbReference>
<organism evidence="1 2">
    <name type="scientific">Leptospira interrogans serovar Zanoni str. LT2156</name>
    <dbReference type="NCBI Taxonomy" id="1001601"/>
    <lineage>
        <taxon>Bacteria</taxon>
        <taxon>Pseudomonadati</taxon>
        <taxon>Spirochaetota</taxon>
        <taxon>Spirochaetia</taxon>
        <taxon>Leptospirales</taxon>
        <taxon>Leptospiraceae</taxon>
        <taxon>Leptospira</taxon>
    </lineage>
</organism>
<accession>M6I0Y0</accession>
<comment type="caution">
    <text evidence="1">The sequence shown here is derived from an EMBL/GenBank/DDBJ whole genome shotgun (WGS) entry which is preliminary data.</text>
</comment>
<reference evidence="1 2" key="1">
    <citation type="submission" date="2013-01" db="EMBL/GenBank/DDBJ databases">
        <authorList>
            <person name="Harkins D.M."/>
            <person name="Durkin A.S."/>
            <person name="Brinkac L.M."/>
            <person name="Haft D.H."/>
            <person name="Selengut J.D."/>
            <person name="Sanka R."/>
            <person name="DePew J."/>
            <person name="Purushe J."/>
            <person name="Tulsiani S.M."/>
            <person name="Graham G.C."/>
            <person name="Burns M.-A."/>
            <person name="Dohnt M.F."/>
            <person name="Smythe L.D."/>
            <person name="McKay D.B."/>
            <person name="Craig S.B."/>
            <person name="Vinetz J.M."/>
            <person name="Sutton G.G."/>
            <person name="Nierman W.C."/>
            <person name="Fouts D.E."/>
        </authorList>
    </citation>
    <scope>NUCLEOTIDE SEQUENCE [LARGE SCALE GENOMIC DNA]</scope>
    <source>
        <strain evidence="1 2">LT2156</strain>
    </source>
</reference>
<dbReference type="AlphaFoldDB" id="M6I0Y0"/>
<name>M6I0Y0_LEPIR</name>